<evidence type="ECO:0000313" key="2">
    <source>
        <dbReference type="EMBL" id="ALD66225.1"/>
    </source>
</evidence>
<dbReference type="STRING" id="362837.SCANT_v1c03150"/>
<protein>
    <submittedName>
        <fullName evidence="2">Uncharacterized protein</fullName>
    </submittedName>
</protein>
<keyword evidence="1" id="KW-0175">Coiled coil</keyword>
<evidence type="ECO:0000313" key="3">
    <source>
        <dbReference type="Proteomes" id="UP000063919"/>
    </source>
</evidence>
<dbReference type="KEGG" id="scj:SCANT_v1c03150"/>
<organism evidence="2 3">
    <name type="scientific">Spiroplasma cantharicola</name>
    <dbReference type="NCBI Taxonomy" id="362837"/>
    <lineage>
        <taxon>Bacteria</taxon>
        <taxon>Bacillati</taxon>
        <taxon>Mycoplasmatota</taxon>
        <taxon>Mollicutes</taxon>
        <taxon>Entomoplasmatales</taxon>
        <taxon>Spiroplasmataceae</taxon>
        <taxon>Spiroplasma</taxon>
    </lineage>
</organism>
<feature type="coiled-coil region" evidence="1">
    <location>
        <begin position="448"/>
        <end position="519"/>
    </location>
</feature>
<name>A0A0M4K115_9MOLU</name>
<dbReference type="PATRIC" id="fig|362837.3.peg.317"/>
<gene>
    <name evidence="2" type="ORF">SCANT_v1c03150</name>
</gene>
<dbReference type="Proteomes" id="UP000063919">
    <property type="component" value="Chromosome"/>
</dbReference>
<accession>A0A0M4K115</accession>
<dbReference type="EMBL" id="CP012622">
    <property type="protein sequence ID" value="ALD66225.1"/>
    <property type="molecule type" value="Genomic_DNA"/>
</dbReference>
<keyword evidence="3" id="KW-1185">Reference proteome</keyword>
<reference evidence="2 3" key="1">
    <citation type="journal article" date="2015" name="Genome Announc.">
        <title>Complete Genome Sequence of Spiroplasma cantharicola CC-1T (DSM 21588), a Bacterium Isolated from Soldier Beetle (Cantharis carolinus).</title>
        <authorList>
            <person name="Lo W.S."/>
            <person name="Liu P.Y."/>
            <person name="Kuo C.H."/>
        </authorList>
    </citation>
    <scope>NUCLEOTIDE SEQUENCE [LARGE SCALE GENOMIC DNA]</scope>
    <source>
        <strain evidence="2 3">CC-1</strain>
    </source>
</reference>
<dbReference type="AlphaFoldDB" id="A0A0M4K115"/>
<dbReference type="OrthoDB" id="389387at2"/>
<sequence length="743" mass="86511">MSDKIKVLKINKNLANSYENNLDDFSNNKLWFDENTGETLVTEFDNTMEFKSKNVSKIDLVQNANSHFFAPENSNNLNFNKSDIENKKYESINLIDKMIMPRRSDIRKEIIDMRVRSYENEKNDKEYLLNQLNNDSKMPNNFRNYNLAKNENIVSNNNYYEKNIRELENSLNKKIDDIKKTVEVTSEQINEIFNYNNEIIMKKTIKDEDNKLIKSSNKAQLEINEKPKSLFSEIINETKMISDVKSSGESIFLLNDEGKTTSKIENEQLPINENVIQESTISNLNTQDSTVFDSDKQQASISELNVEKPQILQSGEDKEGSIFELNKQEGSISESKIEETSEDKEGSIFELNKQEGSISESKIEEASEDKEGSIFELNKQEESISESKIEEASEVQLNNQELLVSEVEKTESIKENIEEQKQVKVESNFANATEFFESQLDDEKLLAANRLLVENKLLTENKRLIEEKLLIENKLLAENKRLTEEKILMEQKFLAEKKLKENELEKEDSLVEKRLLEEKRKISEEQWLTERKLFIQNKLAEKRRLEEQGKVVAKDEIISDKQYMLQANEIEIEDNIVEEKTESQAIKSQTNSKQELDNIVHVNFEDQNTNKKNNDNILNLNRTLPSADLDTKELNSFFKEDNNYSLPVINNSDYTIANTVDDLQKAFNNLENRNKKDQMKAKFFEKDGGTTQLVESLQKKSKENKKKEASKSFDFDSFENWYNDSKVDKKISKLTKKELKKKK</sequence>
<proteinExistence type="predicted"/>
<evidence type="ECO:0000256" key="1">
    <source>
        <dbReference type="SAM" id="Coils"/>
    </source>
</evidence>
<dbReference type="RefSeq" id="WP_053945990.1">
    <property type="nucleotide sequence ID" value="NZ_CP012622.1"/>
</dbReference>
<feature type="coiled-coil region" evidence="1">
    <location>
        <begin position="115"/>
        <end position="177"/>
    </location>
</feature>